<evidence type="ECO:0000256" key="7">
    <source>
        <dbReference type="RuleBase" id="RU003879"/>
    </source>
</evidence>
<evidence type="ECO:0000256" key="1">
    <source>
        <dbReference type="ARBA" id="ARBA00004162"/>
    </source>
</evidence>
<keyword evidence="5 8" id="KW-1133">Transmembrane helix</keyword>
<keyword evidence="7" id="KW-0813">Transport</keyword>
<dbReference type="PANTHER" id="PTHR30558:SF3">
    <property type="entry name" value="BIOPOLYMER TRANSPORT PROTEIN EXBD-RELATED"/>
    <property type="match status" value="1"/>
</dbReference>
<dbReference type="Proteomes" id="UP000644441">
    <property type="component" value="Unassembled WGS sequence"/>
</dbReference>
<keyword evidence="3" id="KW-1003">Cell membrane</keyword>
<dbReference type="Gene3D" id="3.30.420.270">
    <property type="match status" value="1"/>
</dbReference>
<dbReference type="PANTHER" id="PTHR30558">
    <property type="entry name" value="EXBD MEMBRANE COMPONENT OF PMF-DRIVEN MACROMOLECULE IMPORT SYSTEM"/>
    <property type="match status" value="1"/>
</dbReference>
<dbReference type="RefSeq" id="WP_194855994.1">
    <property type="nucleotide sequence ID" value="NZ_ARXR01000012.1"/>
</dbReference>
<evidence type="ECO:0000313" key="9">
    <source>
        <dbReference type="EMBL" id="MBF5053200.1"/>
    </source>
</evidence>
<keyword evidence="6 8" id="KW-0472">Membrane</keyword>
<evidence type="ECO:0000256" key="2">
    <source>
        <dbReference type="ARBA" id="ARBA00005811"/>
    </source>
</evidence>
<comment type="similarity">
    <text evidence="2 7">Belongs to the ExbD/TolR family.</text>
</comment>
<evidence type="ECO:0000256" key="5">
    <source>
        <dbReference type="ARBA" id="ARBA00022989"/>
    </source>
</evidence>
<protein>
    <submittedName>
        <fullName evidence="9">Ferric siderophore transport system inner membrane protein E</fullName>
    </submittedName>
</protein>
<evidence type="ECO:0000256" key="6">
    <source>
        <dbReference type="ARBA" id="ARBA00023136"/>
    </source>
</evidence>
<keyword evidence="7" id="KW-0653">Protein transport</keyword>
<comment type="caution">
    <text evidence="9">The sequence shown here is derived from an EMBL/GenBank/DDBJ whole genome shotgun (WGS) entry which is preliminary data.</text>
</comment>
<name>A0ABS0AIW7_9GAMM</name>
<comment type="subcellular location">
    <subcellularLocation>
        <location evidence="1">Cell membrane</location>
        <topology evidence="1">Single-pass membrane protein</topology>
    </subcellularLocation>
    <subcellularLocation>
        <location evidence="7">Cell membrane</location>
        <topology evidence="7">Single-pass type II membrane protein</topology>
    </subcellularLocation>
</comment>
<keyword evidence="10" id="KW-1185">Reference proteome</keyword>
<organism evidence="9 10">
    <name type="scientific">Alloalcanivorax venustensis ISO4</name>
    <dbReference type="NCBI Taxonomy" id="1177184"/>
    <lineage>
        <taxon>Bacteria</taxon>
        <taxon>Pseudomonadati</taxon>
        <taxon>Pseudomonadota</taxon>
        <taxon>Gammaproteobacteria</taxon>
        <taxon>Oceanospirillales</taxon>
        <taxon>Alcanivoracaceae</taxon>
        <taxon>Alloalcanivorax</taxon>
    </lineage>
</organism>
<proteinExistence type="inferred from homology"/>
<evidence type="ECO:0000256" key="4">
    <source>
        <dbReference type="ARBA" id="ARBA00022692"/>
    </source>
</evidence>
<evidence type="ECO:0000313" key="10">
    <source>
        <dbReference type="Proteomes" id="UP000644441"/>
    </source>
</evidence>
<evidence type="ECO:0000256" key="8">
    <source>
        <dbReference type="SAM" id="Phobius"/>
    </source>
</evidence>
<feature type="transmembrane region" description="Helical" evidence="8">
    <location>
        <begin position="12"/>
        <end position="32"/>
    </location>
</feature>
<dbReference type="Pfam" id="PF02472">
    <property type="entry name" value="ExbD"/>
    <property type="match status" value="1"/>
</dbReference>
<dbReference type="InterPro" id="IPR003400">
    <property type="entry name" value="ExbD"/>
</dbReference>
<accession>A0ABS0AIW7</accession>
<keyword evidence="4 7" id="KW-0812">Transmembrane</keyword>
<gene>
    <name evidence="9" type="ORF">ISO4_01802</name>
</gene>
<dbReference type="EMBL" id="ARXR01000012">
    <property type="protein sequence ID" value="MBF5053200.1"/>
    <property type="molecule type" value="Genomic_DNA"/>
</dbReference>
<reference evidence="9 10" key="1">
    <citation type="submission" date="2012-09" db="EMBL/GenBank/DDBJ databases">
        <title>Genome Sequence of alkane-degrading Bacterium Alcanivorax venustensis ISO4.</title>
        <authorList>
            <person name="Lai Q."/>
            <person name="Shao Z."/>
        </authorList>
    </citation>
    <scope>NUCLEOTIDE SEQUENCE [LARGE SCALE GENOMIC DNA]</scope>
    <source>
        <strain evidence="9 10">ISO4</strain>
    </source>
</reference>
<evidence type="ECO:0000256" key="3">
    <source>
        <dbReference type="ARBA" id="ARBA00022475"/>
    </source>
</evidence>
<sequence length="129" mass="14287">MHLEPERHRSPTISLTPLIDVVFILLIFFMLASRFGDWKDLPVNVLPSEASEQRQDQDQDWLTLTVTADGQVEMEGERYAVSDLAERLQGRDATVLITGEADAPLQAALATLDAARAAGIEDVQLELMP</sequence>